<evidence type="ECO:0000256" key="2">
    <source>
        <dbReference type="ARBA" id="ARBA00022692"/>
    </source>
</evidence>
<accession>A0A919TW27</accession>
<evidence type="ECO:0000256" key="5">
    <source>
        <dbReference type="SAM" id="Phobius"/>
    </source>
</evidence>
<feature type="domain" description="GtrA/DPMS transmembrane" evidence="6">
    <location>
        <begin position="30"/>
        <end position="142"/>
    </location>
</feature>
<evidence type="ECO:0000259" key="6">
    <source>
        <dbReference type="Pfam" id="PF04138"/>
    </source>
</evidence>
<feature type="transmembrane region" description="Helical" evidence="5">
    <location>
        <begin position="58"/>
        <end position="80"/>
    </location>
</feature>
<feature type="transmembrane region" description="Helical" evidence="5">
    <location>
        <begin position="92"/>
        <end position="112"/>
    </location>
</feature>
<dbReference type="Proteomes" id="UP000623608">
    <property type="component" value="Unassembled WGS sequence"/>
</dbReference>
<dbReference type="Pfam" id="PF04138">
    <property type="entry name" value="GtrA_DPMS_TM"/>
    <property type="match status" value="1"/>
</dbReference>
<dbReference type="InterPro" id="IPR007267">
    <property type="entry name" value="GtrA_DPMS_TM"/>
</dbReference>
<keyword evidence="3 5" id="KW-1133">Transmembrane helix</keyword>
<keyword evidence="4 5" id="KW-0472">Membrane</keyword>
<dbReference type="GO" id="GO:0016020">
    <property type="term" value="C:membrane"/>
    <property type="evidence" value="ECO:0007669"/>
    <property type="project" value="UniProtKB-SubCell"/>
</dbReference>
<evidence type="ECO:0000256" key="1">
    <source>
        <dbReference type="ARBA" id="ARBA00004141"/>
    </source>
</evidence>
<organism evidence="7 8">
    <name type="scientific">Paractinoplanes tereljensis</name>
    <dbReference type="NCBI Taxonomy" id="571912"/>
    <lineage>
        <taxon>Bacteria</taxon>
        <taxon>Bacillati</taxon>
        <taxon>Actinomycetota</taxon>
        <taxon>Actinomycetes</taxon>
        <taxon>Micromonosporales</taxon>
        <taxon>Micromonosporaceae</taxon>
        <taxon>Paractinoplanes</taxon>
    </lineage>
</organism>
<feature type="transmembrane region" description="Helical" evidence="5">
    <location>
        <begin position="6"/>
        <end position="24"/>
    </location>
</feature>
<evidence type="ECO:0000256" key="4">
    <source>
        <dbReference type="ARBA" id="ARBA00023136"/>
    </source>
</evidence>
<dbReference type="GO" id="GO:0000271">
    <property type="term" value="P:polysaccharide biosynthetic process"/>
    <property type="evidence" value="ECO:0007669"/>
    <property type="project" value="InterPro"/>
</dbReference>
<comment type="caution">
    <text evidence="7">The sequence shown here is derived from an EMBL/GenBank/DDBJ whole genome shotgun (WGS) entry which is preliminary data.</text>
</comment>
<protein>
    <recommendedName>
        <fullName evidence="6">GtrA/DPMS transmembrane domain-containing protein</fullName>
    </recommendedName>
</protein>
<reference evidence="7" key="1">
    <citation type="submission" date="2021-01" db="EMBL/GenBank/DDBJ databases">
        <title>Whole genome shotgun sequence of Actinoplanes tereljensis NBRC 105297.</title>
        <authorList>
            <person name="Komaki H."/>
            <person name="Tamura T."/>
        </authorList>
    </citation>
    <scope>NUCLEOTIDE SEQUENCE</scope>
    <source>
        <strain evidence="7">NBRC 105297</strain>
    </source>
</reference>
<name>A0A919TW27_9ACTN</name>
<sequence>MGGLSSYYADILGAGGTVGVIRLHGWRVFRFALVGTFCFAVQYSIMVSLAAGGVDLSVGNAVGFVVSAQVNFLLSSAFTWGGAVRVSWVRWASYNSTALVGLAVNTTVFGLVHGAVGSLVGTAAGVGAGAVFTYLVCHLLIFRQGRRIAAAEVEVAA</sequence>
<proteinExistence type="predicted"/>
<keyword evidence="2 5" id="KW-0812">Transmembrane</keyword>
<comment type="subcellular location">
    <subcellularLocation>
        <location evidence="1">Membrane</location>
        <topology evidence="1">Multi-pass membrane protein</topology>
    </subcellularLocation>
</comment>
<feature type="transmembrane region" description="Helical" evidence="5">
    <location>
        <begin position="31"/>
        <end position="52"/>
    </location>
</feature>
<feature type="transmembrane region" description="Helical" evidence="5">
    <location>
        <begin position="118"/>
        <end position="142"/>
    </location>
</feature>
<keyword evidence="8" id="KW-1185">Reference proteome</keyword>
<gene>
    <name evidence="7" type="ORF">Ate02nite_73510</name>
</gene>
<dbReference type="EMBL" id="BOMY01000046">
    <property type="protein sequence ID" value="GIF24621.1"/>
    <property type="molecule type" value="Genomic_DNA"/>
</dbReference>
<dbReference type="AlphaFoldDB" id="A0A919TW27"/>
<evidence type="ECO:0000313" key="8">
    <source>
        <dbReference type="Proteomes" id="UP000623608"/>
    </source>
</evidence>
<evidence type="ECO:0000256" key="3">
    <source>
        <dbReference type="ARBA" id="ARBA00022989"/>
    </source>
</evidence>
<evidence type="ECO:0000313" key="7">
    <source>
        <dbReference type="EMBL" id="GIF24621.1"/>
    </source>
</evidence>